<evidence type="ECO:0000313" key="1">
    <source>
        <dbReference type="EMBL" id="OLP05876.1"/>
    </source>
</evidence>
<protein>
    <submittedName>
        <fullName evidence="1">Uncharacterized protein</fullName>
    </submittedName>
</protein>
<comment type="caution">
    <text evidence="1">The sequence shown here is derived from an EMBL/GenBank/DDBJ whole genome shotgun (WGS) entry which is preliminary data.</text>
</comment>
<evidence type="ECO:0000313" key="2">
    <source>
        <dbReference type="Proteomes" id="UP000185911"/>
    </source>
</evidence>
<name>A0A1Q8YCU8_9BURK</name>
<dbReference type="InterPro" id="IPR045397">
    <property type="entry name" value="TumE-like"/>
</dbReference>
<organism evidence="1 2">
    <name type="scientific">Rhodoferax antarcticus ANT.BR</name>
    <dbReference type="NCBI Taxonomy" id="1111071"/>
    <lineage>
        <taxon>Bacteria</taxon>
        <taxon>Pseudomonadati</taxon>
        <taxon>Pseudomonadota</taxon>
        <taxon>Betaproteobacteria</taxon>
        <taxon>Burkholderiales</taxon>
        <taxon>Comamonadaceae</taxon>
        <taxon>Rhodoferax</taxon>
    </lineage>
</organism>
<dbReference type="Proteomes" id="UP000185911">
    <property type="component" value="Unassembled WGS sequence"/>
</dbReference>
<reference evidence="1 2" key="1">
    <citation type="submission" date="2017-01" db="EMBL/GenBank/DDBJ databases">
        <title>Genome sequence of Rhodoferax antarcticus ANT.BR, a psychrophilic purple nonsulfur bacterium from an Antarctic microbial mat.</title>
        <authorList>
            <person name="Baker J."/>
            <person name="Riester C."/>
            <person name="Skinner B."/>
            <person name="Newell A."/>
            <person name="Swingley W."/>
            <person name="Madigan M."/>
            <person name="Jung D."/>
            <person name="Asao M."/>
            <person name="Chen M."/>
            <person name="Loughlin P."/>
            <person name="Pan H."/>
            <person name="Lin S."/>
            <person name="Li N."/>
            <person name="Shaw J."/>
            <person name="Prado M."/>
            <person name="Sherman C."/>
            <person name="Li X."/>
            <person name="Tang J."/>
            <person name="Blankenship R."/>
            <person name="Zhao T."/>
            <person name="Touchman J."/>
            <person name="Sattley M."/>
        </authorList>
    </citation>
    <scope>NUCLEOTIDE SEQUENCE [LARGE SCALE GENOMIC DNA]</scope>
    <source>
        <strain evidence="1 2">ANT.BR</strain>
    </source>
</reference>
<dbReference type="Pfam" id="PF20126">
    <property type="entry name" value="TumE"/>
    <property type="match status" value="1"/>
</dbReference>
<keyword evidence="2" id="KW-1185">Reference proteome</keyword>
<accession>A0A1Q8YCU8</accession>
<gene>
    <name evidence="1" type="ORF">BLL52_2105</name>
</gene>
<dbReference type="RefSeq" id="WP_075587166.1">
    <property type="nucleotide sequence ID" value="NZ_MSYM01000013.1"/>
</dbReference>
<dbReference type="AlphaFoldDB" id="A0A1Q8YCU8"/>
<sequence>MPTELITRFKNITPDGAILELVVWKVPAPVPPTEHGYKYRAVYAVNGVRVVGFDNERGKGDHCHLDGTEVPYTFVSVEQLVEDFIAAVAARRAL</sequence>
<dbReference type="STRING" id="81479.RA876_04815"/>
<proteinExistence type="predicted"/>
<dbReference type="EMBL" id="MSYM01000013">
    <property type="protein sequence ID" value="OLP05876.1"/>
    <property type="molecule type" value="Genomic_DNA"/>
</dbReference>